<keyword evidence="8" id="KW-0687">Ribonucleoprotein</keyword>
<dbReference type="FunCoup" id="D5G672">
    <property type="interactions" value="1091"/>
</dbReference>
<evidence type="ECO:0000313" key="13">
    <source>
        <dbReference type="EMBL" id="CAZ80015.1"/>
    </source>
</evidence>
<dbReference type="SMART" id="SM00360">
    <property type="entry name" value="RRM"/>
    <property type="match status" value="4"/>
</dbReference>
<evidence type="ECO:0000256" key="9">
    <source>
        <dbReference type="PROSITE-ProRule" id="PRU00176"/>
    </source>
</evidence>
<dbReference type="PANTHER" id="PTHR48039:SF5">
    <property type="entry name" value="RNA-BINDING PROTEIN 28"/>
    <property type="match status" value="1"/>
</dbReference>
<evidence type="ECO:0000313" key="14">
    <source>
        <dbReference type="Proteomes" id="UP000006911"/>
    </source>
</evidence>
<dbReference type="InterPro" id="IPR000504">
    <property type="entry name" value="RRM_dom"/>
</dbReference>
<gene>
    <name evidence="13" type="ORF">GSTUM_00001640001</name>
</gene>
<dbReference type="eggNOG" id="KOG0110">
    <property type="taxonomic scope" value="Eukaryota"/>
</dbReference>
<dbReference type="GO" id="GO:0034462">
    <property type="term" value="P:small-subunit processome assembly"/>
    <property type="evidence" value="ECO:0007669"/>
    <property type="project" value="EnsemblFungi"/>
</dbReference>
<keyword evidence="7" id="KW-0539">Nucleus</keyword>
<dbReference type="KEGG" id="tml:GSTUM_00001640001"/>
<feature type="domain" description="RRM" evidence="12">
    <location>
        <begin position="268"/>
        <end position="346"/>
    </location>
</feature>
<dbReference type="EMBL" id="FN430008">
    <property type="protein sequence ID" value="CAZ80015.1"/>
    <property type="molecule type" value="Genomic_DNA"/>
</dbReference>
<name>D5G672_TUBMM</name>
<evidence type="ECO:0000256" key="2">
    <source>
        <dbReference type="ARBA" id="ARBA00008033"/>
    </source>
</evidence>
<dbReference type="PROSITE" id="PS50102">
    <property type="entry name" value="RRM"/>
    <property type="match status" value="3"/>
</dbReference>
<feature type="compositionally biased region" description="Acidic residues" evidence="11">
    <location>
        <begin position="226"/>
        <end position="243"/>
    </location>
</feature>
<evidence type="ECO:0000256" key="10">
    <source>
        <dbReference type="SAM" id="Coils"/>
    </source>
</evidence>
<evidence type="ECO:0000256" key="1">
    <source>
        <dbReference type="ARBA" id="ARBA00004123"/>
    </source>
</evidence>
<feature type="region of interest" description="Disordered" evidence="11">
    <location>
        <begin position="43"/>
        <end position="76"/>
    </location>
</feature>
<reference evidence="13 14" key="1">
    <citation type="journal article" date="2010" name="Nature">
        <title>Perigord black truffle genome uncovers evolutionary origins and mechanisms of symbiosis.</title>
        <authorList>
            <person name="Martin F."/>
            <person name="Kohler A."/>
            <person name="Murat C."/>
            <person name="Balestrini R."/>
            <person name="Coutinho P.M."/>
            <person name="Jaillon O."/>
            <person name="Montanini B."/>
            <person name="Morin E."/>
            <person name="Noel B."/>
            <person name="Percudani R."/>
            <person name="Porcel B."/>
            <person name="Rubini A."/>
            <person name="Amicucci A."/>
            <person name="Amselem J."/>
            <person name="Anthouard V."/>
            <person name="Arcioni S."/>
            <person name="Artiguenave F."/>
            <person name="Aury J.M."/>
            <person name="Ballario P."/>
            <person name="Bolchi A."/>
            <person name="Brenna A."/>
            <person name="Brun A."/>
            <person name="Buee M."/>
            <person name="Cantarel B."/>
            <person name="Chevalier G."/>
            <person name="Couloux A."/>
            <person name="Da Silva C."/>
            <person name="Denoeud F."/>
            <person name="Duplessis S."/>
            <person name="Ghignone S."/>
            <person name="Hilselberger B."/>
            <person name="Iotti M."/>
            <person name="Marcais B."/>
            <person name="Mello A."/>
            <person name="Miranda M."/>
            <person name="Pacioni G."/>
            <person name="Quesneville H."/>
            <person name="Riccioni C."/>
            <person name="Ruotolo R."/>
            <person name="Splivallo R."/>
            <person name="Stocchi V."/>
            <person name="Tisserant E."/>
            <person name="Viscomi A.R."/>
            <person name="Zambonelli A."/>
            <person name="Zampieri E."/>
            <person name="Henrissat B."/>
            <person name="Lebrun M.H."/>
            <person name="Paolocci F."/>
            <person name="Bonfante P."/>
            <person name="Ottonello S."/>
            <person name="Wincker P."/>
        </authorList>
    </citation>
    <scope>NUCLEOTIDE SEQUENCE [LARGE SCALE GENOMIC DNA]</scope>
    <source>
        <strain evidence="13 14">Mel28</strain>
    </source>
</reference>
<dbReference type="STRING" id="656061.D5G672"/>
<dbReference type="InterPro" id="IPR051945">
    <property type="entry name" value="RRM_MRD1_RNA_proc_ribogen"/>
</dbReference>
<dbReference type="SUPFAM" id="SSF54928">
    <property type="entry name" value="RNA-binding domain, RBD"/>
    <property type="match status" value="3"/>
</dbReference>
<dbReference type="PANTHER" id="PTHR48039">
    <property type="entry name" value="RNA-BINDING MOTIF PROTEIN 14B"/>
    <property type="match status" value="1"/>
</dbReference>
<keyword evidence="6 9" id="KW-0694">RNA-binding</keyword>
<dbReference type="FunFam" id="3.30.70.330:FF:000247">
    <property type="entry name" value="Multiple RNA-binding domain-containing protein 1"/>
    <property type="match status" value="1"/>
</dbReference>
<evidence type="ECO:0000259" key="12">
    <source>
        <dbReference type="PROSITE" id="PS50102"/>
    </source>
</evidence>
<evidence type="ECO:0000256" key="3">
    <source>
        <dbReference type="ARBA" id="ARBA00013428"/>
    </source>
</evidence>
<dbReference type="HOGENOM" id="CLU_008479_0_0_1"/>
<feature type="compositionally biased region" description="Polar residues" evidence="11">
    <location>
        <begin position="50"/>
        <end position="59"/>
    </location>
</feature>
<evidence type="ECO:0000256" key="8">
    <source>
        <dbReference type="ARBA" id="ARBA00023274"/>
    </source>
</evidence>
<dbReference type="RefSeq" id="XP_002835858.1">
    <property type="nucleotide sequence ID" value="XM_002835812.1"/>
</dbReference>
<dbReference type="InterPro" id="IPR012677">
    <property type="entry name" value="Nucleotide-bd_a/b_plait_sf"/>
</dbReference>
<dbReference type="AlphaFoldDB" id="D5G672"/>
<feature type="region of interest" description="Disordered" evidence="11">
    <location>
        <begin position="216"/>
        <end position="258"/>
    </location>
</feature>
<evidence type="ECO:0000256" key="11">
    <source>
        <dbReference type="SAM" id="MobiDB-lite"/>
    </source>
</evidence>
<accession>D5G672</accession>
<evidence type="ECO:0000256" key="5">
    <source>
        <dbReference type="ARBA" id="ARBA00022737"/>
    </source>
</evidence>
<dbReference type="Pfam" id="PF00076">
    <property type="entry name" value="RRM_1"/>
    <property type="match status" value="3"/>
</dbReference>
<feature type="compositionally biased region" description="Basic and acidic residues" evidence="11">
    <location>
        <begin position="216"/>
        <end position="225"/>
    </location>
</feature>
<feature type="domain" description="RRM" evidence="12">
    <location>
        <begin position="551"/>
        <end position="634"/>
    </location>
</feature>
<dbReference type="GeneID" id="9187694"/>
<evidence type="ECO:0000256" key="4">
    <source>
        <dbReference type="ARBA" id="ARBA00022552"/>
    </source>
</evidence>
<keyword evidence="10" id="KW-0175">Coiled coil</keyword>
<sequence length="772" mass="85356">MPGSGKKLLNSYLIISTSHSFGCHGLVLRLREQYKMRIFREHGRKHEPSASHSTTTMSLERTGKRKRSDIEKSSKHGGLENDLKFKEFLEVMQPKSMSKIWGNGDLVSFSQDVGVQASQLDFVGVEGSAGEYEDIPARKKGPGSSNTMARDVDYNRHQSPLMDRMQLGDGELYNTADEGATGISDAEWLRSKTSRLLDLMDDVESRLARVSEIGNTKRDTKKTNEVDEEEEEEKEDNQAEEANEERSGQSNHAKPETEQAIHAISQSGRLFLRNLSYSSTEGDLRQYFAPYGDLEEVHLPVDNKTHLSKGFAYILYKNPQHAVQAYQSLDRKIFQGRLLHILAASPKREHKLDEYAISQLPLKKQREIKRKATAASSTFNWNSMYMNADAVISSVADRLGVSKAELLDPTSSDAAVRQAHAETHVIQDTKAYFSQHGMDLKAFEKREKDDKTILFKNFPYGTRTEDIHNLVEPFGKTARMLMPPAGTIAVVEFIDAPAARAAFANPTPKIVDAPKIPAAVALGKDPKVSATDLLLPAHTSTATDEAEAGTSTLFVQNLNFTTTTAKLTELFKPINGFLSARVKTKPDPKNPGGTLSMGFGFAEFRSKTDGMAAMAALNGYVLDGHKLSIKPSQKHTSPSSSQEKSIAKRTKIIIKNLPFEASKRELRALFSAYGTLRSVRVPKKFGGATRGFGFADFATAREAQGAMDALKDTHLLGRRLVLEFAEGGAEGAEEEIERMQKKVAEQSGVVEVARLREGRRRRGGDLKDGGEV</sequence>
<evidence type="ECO:0000256" key="6">
    <source>
        <dbReference type="ARBA" id="ARBA00022884"/>
    </source>
</evidence>
<dbReference type="GO" id="GO:0032040">
    <property type="term" value="C:small-subunit processome"/>
    <property type="evidence" value="ECO:0007669"/>
    <property type="project" value="EnsemblFungi"/>
</dbReference>
<keyword evidence="14" id="KW-1185">Reference proteome</keyword>
<comment type="subcellular location">
    <subcellularLocation>
        <location evidence="1">Nucleus</location>
    </subcellularLocation>
</comment>
<feature type="coiled-coil region" evidence="10">
    <location>
        <begin position="722"/>
        <end position="749"/>
    </location>
</feature>
<organism evidence="13 14">
    <name type="scientific">Tuber melanosporum (strain Mel28)</name>
    <name type="common">Perigord black truffle</name>
    <dbReference type="NCBI Taxonomy" id="656061"/>
    <lineage>
        <taxon>Eukaryota</taxon>
        <taxon>Fungi</taxon>
        <taxon>Dikarya</taxon>
        <taxon>Ascomycota</taxon>
        <taxon>Pezizomycotina</taxon>
        <taxon>Pezizomycetes</taxon>
        <taxon>Pezizales</taxon>
        <taxon>Tuberaceae</taxon>
        <taxon>Tuber</taxon>
    </lineage>
</organism>
<dbReference type="Gene3D" id="3.30.70.330">
    <property type="match status" value="4"/>
</dbReference>
<feature type="domain" description="RRM" evidence="12">
    <location>
        <begin position="650"/>
        <end position="727"/>
    </location>
</feature>
<dbReference type="InParanoid" id="D5G672"/>
<proteinExistence type="inferred from homology"/>
<protein>
    <recommendedName>
        <fullName evidence="3">Multiple RNA-binding domain-containing protein 1</fullName>
    </recommendedName>
</protein>
<dbReference type="OMA" id="NPKVYVD"/>
<dbReference type="GO" id="GO:0030686">
    <property type="term" value="C:90S preribosome"/>
    <property type="evidence" value="ECO:0007669"/>
    <property type="project" value="EnsemblFungi"/>
</dbReference>
<evidence type="ECO:0000256" key="7">
    <source>
        <dbReference type="ARBA" id="ARBA00023242"/>
    </source>
</evidence>
<comment type="similarity">
    <text evidence="2">Belongs to the RRM MRD1 family.</text>
</comment>
<dbReference type="InterPro" id="IPR035979">
    <property type="entry name" value="RBD_domain_sf"/>
</dbReference>
<keyword evidence="5" id="KW-0677">Repeat</keyword>
<dbReference type="CDD" id="cd12320">
    <property type="entry name" value="RRM6_RBM19_RRM5_MRD1"/>
    <property type="match status" value="1"/>
</dbReference>
<dbReference type="GO" id="GO:0000447">
    <property type="term" value="P:endonucleolytic cleavage in ITS1 to separate SSU-rRNA from 5.8S rRNA and LSU-rRNA from tricistronic rRNA transcript (SSU-rRNA, 5.8S rRNA, LSU-rRNA)"/>
    <property type="evidence" value="ECO:0007669"/>
    <property type="project" value="EnsemblFungi"/>
</dbReference>
<dbReference type="GO" id="GO:0000472">
    <property type="term" value="P:endonucleolytic cleavage to generate mature 5'-end of SSU-rRNA from (SSU-rRNA, 5.8S rRNA, LSU-rRNA)"/>
    <property type="evidence" value="ECO:0007669"/>
    <property type="project" value="EnsemblFungi"/>
</dbReference>
<dbReference type="Proteomes" id="UP000006911">
    <property type="component" value="Unassembled WGS sequence"/>
</dbReference>
<dbReference type="GO" id="GO:0000480">
    <property type="term" value="P:endonucleolytic cleavage in 5'-ETS of tricistronic rRNA transcript (SSU-rRNA, 5.8S rRNA, LSU-rRNA)"/>
    <property type="evidence" value="ECO:0007669"/>
    <property type="project" value="EnsemblFungi"/>
</dbReference>
<dbReference type="GO" id="GO:0042134">
    <property type="term" value="F:rRNA primary transcript binding"/>
    <property type="evidence" value="ECO:0007669"/>
    <property type="project" value="EnsemblFungi"/>
</dbReference>
<keyword evidence="4" id="KW-0698">rRNA processing</keyword>
<dbReference type="GO" id="GO:0003729">
    <property type="term" value="F:mRNA binding"/>
    <property type="evidence" value="ECO:0007669"/>
    <property type="project" value="TreeGrafter"/>
</dbReference>